<gene>
    <name evidence="1" type="ORF">KUF71_025690</name>
</gene>
<comment type="caution">
    <text evidence="1">The sequence shown here is derived from an EMBL/GenBank/DDBJ whole genome shotgun (WGS) entry which is preliminary data.</text>
</comment>
<keyword evidence="2" id="KW-1185">Reference proteome</keyword>
<dbReference type="Gene3D" id="1.10.418.10">
    <property type="entry name" value="Calponin-like domain"/>
    <property type="match status" value="1"/>
</dbReference>
<accession>A0AAE1HA06</accession>
<dbReference type="AlphaFoldDB" id="A0AAE1HA06"/>
<dbReference type="SUPFAM" id="SSF47576">
    <property type="entry name" value="Calponin-homology domain, CH-domain"/>
    <property type="match status" value="1"/>
</dbReference>
<reference evidence="1" key="1">
    <citation type="submission" date="2021-07" db="EMBL/GenBank/DDBJ databases">
        <authorList>
            <person name="Catto M.A."/>
            <person name="Jacobson A."/>
            <person name="Kennedy G."/>
            <person name="Labadie P."/>
            <person name="Hunt B.G."/>
            <person name="Srinivasan R."/>
        </authorList>
    </citation>
    <scope>NUCLEOTIDE SEQUENCE</scope>
    <source>
        <strain evidence="1">PL_HMW_Pooled</strain>
        <tissue evidence="1">Head</tissue>
    </source>
</reference>
<dbReference type="EMBL" id="JAHWGI010000542">
    <property type="protein sequence ID" value="KAK3916575.1"/>
    <property type="molecule type" value="Genomic_DNA"/>
</dbReference>
<dbReference type="GO" id="GO:0008017">
    <property type="term" value="F:microtubule binding"/>
    <property type="evidence" value="ECO:0007669"/>
    <property type="project" value="TreeGrafter"/>
</dbReference>
<dbReference type="GO" id="GO:0005884">
    <property type="term" value="C:actin filament"/>
    <property type="evidence" value="ECO:0007669"/>
    <property type="project" value="TreeGrafter"/>
</dbReference>
<dbReference type="GO" id="GO:0031110">
    <property type="term" value="P:regulation of microtubule polymerization or depolymerization"/>
    <property type="evidence" value="ECO:0007669"/>
    <property type="project" value="TreeGrafter"/>
</dbReference>
<dbReference type="GO" id="GO:0035371">
    <property type="term" value="C:microtubule plus-end"/>
    <property type="evidence" value="ECO:0007669"/>
    <property type="project" value="TreeGrafter"/>
</dbReference>
<dbReference type="InterPro" id="IPR036872">
    <property type="entry name" value="CH_dom_sf"/>
</dbReference>
<evidence type="ECO:0000313" key="1">
    <source>
        <dbReference type="EMBL" id="KAK3916575.1"/>
    </source>
</evidence>
<dbReference type="GO" id="GO:0001578">
    <property type="term" value="P:microtubule bundle formation"/>
    <property type="evidence" value="ECO:0007669"/>
    <property type="project" value="TreeGrafter"/>
</dbReference>
<protein>
    <submittedName>
        <fullName evidence="1">GAS2-like protein pickled eggs</fullName>
    </submittedName>
</protein>
<dbReference type="Proteomes" id="UP001219518">
    <property type="component" value="Unassembled WGS sequence"/>
</dbReference>
<organism evidence="1 2">
    <name type="scientific">Frankliniella fusca</name>
    <dbReference type="NCBI Taxonomy" id="407009"/>
    <lineage>
        <taxon>Eukaryota</taxon>
        <taxon>Metazoa</taxon>
        <taxon>Ecdysozoa</taxon>
        <taxon>Arthropoda</taxon>
        <taxon>Hexapoda</taxon>
        <taxon>Insecta</taxon>
        <taxon>Pterygota</taxon>
        <taxon>Neoptera</taxon>
        <taxon>Paraneoptera</taxon>
        <taxon>Thysanoptera</taxon>
        <taxon>Terebrantia</taxon>
        <taxon>Thripoidea</taxon>
        <taxon>Thripidae</taxon>
        <taxon>Frankliniella</taxon>
    </lineage>
</organism>
<dbReference type="GO" id="GO:0008093">
    <property type="term" value="F:cytoskeletal anchor activity"/>
    <property type="evidence" value="ECO:0007669"/>
    <property type="project" value="TreeGrafter"/>
</dbReference>
<dbReference type="PANTHER" id="PTHR46756">
    <property type="entry name" value="TRANSGELIN"/>
    <property type="match status" value="1"/>
</dbReference>
<dbReference type="GO" id="GO:1904825">
    <property type="term" value="P:protein localization to microtubule plus-end"/>
    <property type="evidence" value="ECO:0007669"/>
    <property type="project" value="TreeGrafter"/>
</dbReference>
<proteinExistence type="predicted"/>
<sequence>MAFTWDALVHRPMALLEARPYRPFKSSEEYLYAMKEDLAEWLNALYPGLDLGVDNFLDRLETGVLLCKKQILLCN</sequence>
<evidence type="ECO:0000313" key="2">
    <source>
        <dbReference type="Proteomes" id="UP001219518"/>
    </source>
</evidence>
<name>A0AAE1HA06_9NEOP</name>
<dbReference type="GO" id="GO:0051764">
    <property type="term" value="P:actin crosslink formation"/>
    <property type="evidence" value="ECO:0007669"/>
    <property type="project" value="TreeGrafter"/>
</dbReference>
<dbReference type="GO" id="GO:0005737">
    <property type="term" value="C:cytoplasm"/>
    <property type="evidence" value="ECO:0007669"/>
    <property type="project" value="TreeGrafter"/>
</dbReference>
<reference evidence="1" key="2">
    <citation type="journal article" date="2023" name="BMC Genomics">
        <title>Pest status, molecular evolution, and epigenetic factors derived from the genome assembly of Frankliniella fusca, a thysanopteran phytovirus vector.</title>
        <authorList>
            <person name="Catto M.A."/>
            <person name="Labadie P.E."/>
            <person name="Jacobson A.L."/>
            <person name="Kennedy G.G."/>
            <person name="Srinivasan R."/>
            <person name="Hunt B.G."/>
        </authorList>
    </citation>
    <scope>NUCLEOTIDE SEQUENCE</scope>
    <source>
        <strain evidence="1">PL_HMW_Pooled</strain>
    </source>
</reference>
<dbReference type="PANTHER" id="PTHR46756:SF18">
    <property type="entry name" value="GAS2-LIKE PROTEIN PICKLED EGGS"/>
    <property type="match status" value="1"/>
</dbReference>
<dbReference type="GO" id="GO:0051015">
    <property type="term" value="F:actin filament binding"/>
    <property type="evidence" value="ECO:0007669"/>
    <property type="project" value="TreeGrafter"/>
</dbReference>
<dbReference type="GO" id="GO:0001725">
    <property type="term" value="C:stress fiber"/>
    <property type="evidence" value="ECO:0007669"/>
    <property type="project" value="TreeGrafter"/>
</dbReference>